<evidence type="ECO:0000256" key="1">
    <source>
        <dbReference type="SAM" id="Phobius"/>
    </source>
</evidence>
<dbReference type="GeneID" id="86197842"/>
<keyword evidence="1" id="KW-1133">Transmembrane helix</keyword>
<protein>
    <submittedName>
        <fullName evidence="2">DUF3995 domain-containing protein</fullName>
    </submittedName>
</protein>
<feature type="transmembrane region" description="Helical" evidence="1">
    <location>
        <begin position="44"/>
        <end position="65"/>
    </location>
</feature>
<dbReference type="Pfam" id="PF13160">
    <property type="entry name" value="DUF3995"/>
    <property type="match status" value="1"/>
</dbReference>
<organism evidence="2 3">
    <name type="scientific">Mammaliicoccus fleurettii</name>
    <dbReference type="NCBI Taxonomy" id="150056"/>
    <lineage>
        <taxon>Bacteria</taxon>
        <taxon>Bacillati</taxon>
        <taxon>Bacillota</taxon>
        <taxon>Bacilli</taxon>
        <taxon>Bacillales</taxon>
        <taxon>Staphylococcaceae</taxon>
        <taxon>Mammaliicoccus</taxon>
    </lineage>
</organism>
<feature type="transmembrane region" description="Helical" evidence="1">
    <location>
        <begin position="7"/>
        <end position="24"/>
    </location>
</feature>
<feature type="transmembrane region" description="Helical" evidence="1">
    <location>
        <begin position="113"/>
        <end position="137"/>
    </location>
</feature>
<evidence type="ECO:0000313" key="2">
    <source>
        <dbReference type="EMBL" id="MBS3697069.1"/>
    </source>
</evidence>
<dbReference type="RefSeq" id="WP_078358424.1">
    <property type="nucleotide sequence ID" value="NZ_JAAQPD010000029.1"/>
</dbReference>
<evidence type="ECO:0000313" key="3">
    <source>
        <dbReference type="Proteomes" id="UP000681586"/>
    </source>
</evidence>
<name>A0ABS5MMI2_9STAP</name>
<sequence length="149" mass="16867">MKKYISLFVIAGIVHSLFSLYWGFGGEAGLTTVGTWVFTLSANYGIWINIALLIVAVVKFLATIMPLTLTNHFDKRIYYVSLVGSVVLILYGGLNTLIGWLKMFKIIEIHNYYTAFGQAFVWDPLFLLWGIGLFGYVKMLKKSKRNNVV</sequence>
<comment type="caution">
    <text evidence="2">The sequence shown here is derived from an EMBL/GenBank/DDBJ whole genome shotgun (WGS) entry which is preliminary data.</text>
</comment>
<dbReference type="InterPro" id="IPR025058">
    <property type="entry name" value="DUF3995"/>
</dbReference>
<feature type="transmembrane region" description="Helical" evidence="1">
    <location>
        <begin position="77"/>
        <end position="101"/>
    </location>
</feature>
<accession>A0ABS5MMI2</accession>
<keyword evidence="3" id="KW-1185">Reference proteome</keyword>
<proteinExistence type="predicted"/>
<dbReference type="Proteomes" id="UP000681586">
    <property type="component" value="Unassembled WGS sequence"/>
</dbReference>
<dbReference type="EMBL" id="JAGXBM010000007">
    <property type="protein sequence ID" value="MBS3697069.1"/>
    <property type="molecule type" value="Genomic_DNA"/>
</dbReference>
<keyword evidence="1" id="KW-0472">Membrane</keyword>
<gene>
    <name evidence="2" type="ORF">JJQ58_06280</name>
</gene>
<reference evidence="2 3" key="1">
    <citation type="submission" date="2021-05" db="EMBL/GenBank/DDBJ databases">
        <title>Staphylococcus fleurettii isolated from lake water in First Nation community in Manitoba, Canada.</title>
        <authorList>
            <person name="Bashar S."/>
            <person name="Murdock A."/>
            <person name="Patidar R."/>
            <person name="Golding G."/>
            <person name="Farenhorst A."/>
            <person name="Kumar A."/>
        </authorList>
    </citation>
    <scope>NUCLEOTIDE SEQUENCE [LARGE SCALE GENOMIC DNA]</scope>
    <source>
        <strain evidence="2 3">SF002</strain>
    </source>
</reference>
<keyword evidence="1" id="KW-0812">Transmembrane</keyword>